<evidence type="ECO:0000256" key="2">
    <source>
        <dbReference type="ARBA" id="ARBA00009152"/>
    </source>
</evidence>
<dbReference type="Pfam" id="PF02811">
    <property type="entry name" value="PHP"/>
    <property type="match status" value="1"/>
</dbReference>
<dbReference type="Proteomes" id="UP000011657">
    <property type="component" value="Unassembled WGS sequence"/>
</dbReference>
<organism evidence="10 11">
    <name type="scientific">Haloterrigena salina JCM 13891</name>
    <dbReference type="NCBI Taxonomy" id="1227488"/>
    <lineage>
        <taxon>Archaea</taxon>
        <taxon>Methanobacteriati</taxon>
        <taxon>Methanobacteriota</taxon>
        <taxon>Stenosarchaea group</taxon>
        <taxon>Halobacteria</taxon>
        <taxon>Halobacteriales</taxon>
        <taxon>Natrialbaceae</taxon>
        <taxon>Haloterrigena</taxon>
    </lineage>
</organism>
<evidence type="ECO:0000256" key="4">
    <source>
        <dbReference type="ARBA" id="ARBA00022605"/>
    </source>
</evidence>
<dbReference type="PANTHER" id="PTHR21039">
    <property type="entry name" value="HISTIDINOL PHOSPHATASE-RELATED"/>
    <property type="match status" value="1"/>
</dbReference>
<keyword evidence="11" id="KW-1185">Reference proteome</keyword>
<evidence type="ECO:0000256" key="3">
    <source>
        <dbReference type="ARBA" id="ARBA00013085"/>
    </source>
</evidence>
<sequence>MRRRPDGAGGSDRERGDNPAPRYDLHTHTRFSDGSEMASMIEAAVAAGYDGVGLTDHCILVDDDHGRRDRFDLVETYERRRHRIDELRERYPIDVFDAVECNYVPGTEARLEAFLEDADFEYAIGSVHLVEGCDVTAAATVADRSRAERRAVVDAYYEALVRSIESELFDVVGHVDLPERIEPLRGLTTDAHYRAVADALASSSTVPELNAGRARRGLGRLHPNPDALEPFVERDIAFVLGSDAHAPREIRARSEILTDFVRDRPTFRLASPPLRSRP</sequence>
<evidence type="ECO:0000256" key="8">
    <source>
        <dbReference type="SAM" id="MobiDB-lite"/>
    </source>
</evidence>
<evidence type="ECO:0000313" key="10">
    <source>
        <dbReference type="EMBL" id="ELZ22821.1"/>
    </source>
</evidence>
<dbReference type="UniPathway" id="UPA00031">
    <property type="reaction ID" value="UER00013"/>
</dbReference>
<dbReference type="InterPro" id="IPR010140">
    <property type="entry name" value="Histidinol_P_phosphatase_HisJ"/>
</dbReference>
<evidence type="ECO:0000256" key="6">
    <source>
        <dbReference type="ARBA" id="ARBA00023102"/>
    </source>
</evidence>
<evidence type="ECO:0000259" key="9">
    <source>
        <dbReference type="SMART" id="SM00481"/>
    </source>
</evidence>
<dbReference type="AlphaFoldDB" id="M0CHV5"/>
<dbReference type="EC" id="3.1.3.15" evidence="3"/>
<comment type="caution">
    <text evidence="10">The sequence shown here is derived from an EMBL/GenBank/DDBJ whole genome shotgun (WGS) entry which is preliminary data.</text>
</comment>
<proteinExistence type="inferred from homology"/>
<evidence type="ECO:0000256" key="1">
    <source>
        <dbReference type="ARBA" id="ARBA00004970"/>
    </source>
</evidence>
<protein>
    <recommendedName>
        <fullName evidence="3">histidinol-phosphatase</fullName>
        <ecNumber evidence="3">3.1.3.15</ecNumber>
    </recommendedName>
</protein>
<feature type="domain" description="Polymerase/histidinol phosphatase N-terminal" evidence="9">
    <location>
        <begin position="23"/>
        <end position="105"/>
    </location>
</feature>
<dbReference type="eggNOG" id="arCOG00305">
    <property type="taxonomic scope" value="Archaea"/>
</dbReference>
<comment type="pathway">
    <text evidence="1">Amino-acid biosynthesis; L-histidine biosynthesis; L-histidine from 5-phospho-alpha-D-ribose 1-diphosphate: step 8/9.</text>
</comment>
<dbReference type="InterPro" id="IPR004013">
    <property type="entry name" value="PHP_dom"/>
</dbReference>
<reference evidence="10 11" key="1">
    <citation type="journal article" date="2014" name="PLoS Genet.">
        <title>Phylogenetically driven sequencing of extremely halophilic archaea reveals strategies for static and dynamic osmo-response.</title>
        <authorList>
            <person name="Becker E.A."/>
            <person name="Seitzer P.M."/>
            <person name="Tritt A."/>
            <person name="Larsen D."/>
            <person name="Krusor M."/>
            <person name="Yao A.I."/>
            <person name="Wu D."/>
            <person name="Madern D."/>
            <person name="Eisen J.A."/>
            <person name="Darling A.E."/>
            <person name="Facciotti M.T."/>
        </authorList>
    </citation>
    <scope>NUCLEOTIDE SEQUENCE [LARGE SCALE GENOMIC DNA]</scope>
    <source>
        <strain evidence="10 11">JCM 13891</strain>
    </source>
</reference>
<comment type="similarity">
    <text evidence="2">Belongs to the PHP hydrolase family. HisK subfamily.</text>
</comment>
<dbReference type="GO" id="GO:0005737">
    <property type="term" value="C:cytoplasm"/>
    <property type="evidence" value="ECO:0007669"/>
    <property type="project" value="TreeGrafter"/>
</dbReference>
<dbReference type="PANTHER" id="PTHR21039:SF0">
    <property type="entry name" value="HISTIDINOL-PHOSPHATASE"/>
    <property type="match status" value="1"/>
</dbReference>
<dbReference type="GO" id="GO:0000105">
    <property type="term" value="P:L-histidine biosynthetic process"/>
    <property type="evidence" value="ECO:0007669"/>
    <property type="project" value="UniProtKB-UniPathway"/>
</dbReference>
<evidence type="ECO:0000256" key="5">
    <source>
        <dbReference type="ARBA" id="ARBA00022801"/>
    </source>
</evidence>
<dbReference type="Gene3D" id="3.20.20.140">
    <property type="entry name" value="Metal-dependent hydrolases"/>
    <property type="match status" value="1"/>
</dbReference>
<gene>
    <name evidence="10" type="ORF">C477_03364</name>
</gene>
<dbReference type="PATRIC" id="fig|1227488.3.peg.667"/>
<dbReference type="InterPro" id="IPR003141">
    <property type="entry name" value="Pol/His_phosphatase_N"/>
</dbReference>
<dbReference type="GO" id="GO:0004401">
    <property type="term" value="F:histidinol-phosphatase activity"/>
    <property type="evidence" value="ECO:0007669"/>
    <property type="project" value="UniProtKB-EC"/>
</dbReference>
<dbReference type="EMBL" id="AOIS01000013">
    <property type="protein sequence ID" value="ELZ22821.1"/>
    <property type="molecule type" value="Genomic_DNA"/>
</dbReference>
<comment type="catalytic activity">
    <reaction evidence="7">
        <text>L-histidinol phosphate + H2O = L-histidinol + phosphate</text>
        <dbReference type="Rhea" id="RHEA:14465"/>
        <dbReference type="ChEBI" id="CHEBI:15377"/>
        <dbReference type="ChEBI" id="CHEBI:43474"/>
        <dbReference type="ChEBI" id="CHEBI:57699"/>
        <dbReference type="ChEBI" id="CHEBI:57980"/>
        <dbReference type="EC" id="3.1.3.15"/>
    </reaction>
</comment>
<feature type="region of interest" description="Disordered" evidence="8">
    <location>
        <begin position="1"/>
        <end position="27"/>
    </location>
</feature>
<name>M0CHV5_9EURY</name>
<dbReference type="SUPFAM" id="SSF89550">
    <property type="entry name" value="PHP domain-like"/>
    <property type="match status" value="1"/>
</dbReference>
<keyword evidence="5" id="KW-0378">Hydrolase</keyword>
<dbReference type="InterPro" id="IPR016195">
    <property type="entry name" value="Pol/histidinol_Pase-like"/>
</dbReference>
<evidence type="ECO:0000313" key="11">
    <source>
        <dbReference type="Proteomes" id="UP000011657"/>
    </source>
</evidence>
<keyword evidence="6" id="KW-0368">Histidine biosynthesis</keyword>
<dbReference type="RefSeq" id="WP_008893005.1">
    <property type="nucleotide sequence ID" value="NZ_AOIS01000013.1"/>
</dbReference>
<accession>M0CHV5</accession>
<keyword evidence="4" id="KW-0028">Amino-acid biosynthesis</keyword>
<dbReference type="STRING" id="1227488.C477_03364"/>
<evidence type="ECO:0000256" key="7">
    <source>
        <dbReference type="ARBA" id="ARBA00049158"/>
    </source>
</evidence>
<dbReference type="SMART" id="SM00481">
    <property type="entry name" value="POLIIIAc"/>
    <property type="match status" value="1"/>
</dbReference>